<sequence>MDVLVAVVLLASVVRKASCEALIRNTDVDIHKLETDLLLLRAMVSVAEEDGAHDARSLCLQDYNSSFREQLLEFDSTLMRGKIDEVLFKVAQLMFILSHRTRDKGLPDHLTLLRWGFEEDIADILSID</sequence>
<name>A0A9J6ET50_RHIMP</name>
<accession>A0A9J6ET50</accession>
<reference evidence="2" key="1">
    <citation type="journal article" date="2020" name="Cell">
        <title>Large-Scale Comparative Analyses of Tick Genomes Elucidate Their Genetic Diversity and Vector Capacities.</title>
        <authorList>
            <consortium name="Tick Genome and Microbiome Consortium (TIGMIC)"/>
            <person name="Jia N."/>
            <person name="Wang J."/>
            <person name="Shi W."/>
            <person name="Du L."/>
            <person name="Sun Y."/>
            <person name="Zhan W."/>
            <person name="Jiang J.F."/>
            <person name="Wang Q."/>
            <person name="Zhang B."/>
            <person name="Ji P."/>
            <person name="Bell-Sakyi L."/>
            <person name="Cui X.M."/>
            <person name="Yuan T.T."/>
            <person name="Jiang B.G."/>
            <person name="Yang W.F."/>
            <person name="Lam T.T."/>
            <person name="Chang Q.C."/>
            <person name="Ding S.J."/>
            <person name="Wang X.J."/>
            <person name="Zhu J.G."/>
            <person name="Ruan X.D."/>
            <person name="Zhao L."/>
            <person name="Wei J.T."/>
            <person name="Ye R.Z."/>
            <person name="Que T.C."/>
            <person name="Du C.H."/>
            <person name="Zhou Y.H."/>
            <person name="Cheng J.X."/>
            <person name="Dai P.F."/>
            <person name="Guo W.B."/>
            <person name="Han X.H."/>
            <person name="Huang E.J."/>
            <person name="Li L.F."/>
            <person name="Wei W."/>
            <person name="Gao Y.C."/>
            <person name="Liu J.Z."/>
            <person name="Shao H.Z."/>
            <person name="Wang X."/>
            <person name="Wang C.C."/>
            <person name="Yang T.C."/>
            <person name="Huo Q.B."/>
            <person name="Li W."/>
            <person name="Chen H.Y."/>
            <person name="Chen S.E."/>
            <person name="Zhou L.G."/>
            <person name="Ni X.B."/>
            <person name="Tian J.H."/>
            <person name="Sheng Y."/>
            <person name="Liu T."/>
            <person name="Pan Y.S."/>
            <person name="Xia L.Y."/>
            <person name="Li J."/>
            <person name="Zhao F."/>
            <person name="Cao W.C."/>
        </authorList>
    </citation>
    <scope>NUCLEOTIDE SEQUENCE</scope>
    <source>
        <strain evidence="2">Rmic-2018</strain>
    </source>
</reference>
<proteinExistence type="predicted"/>
<dbReference type="EMBL" id="JABSTU010000002">
    <property type="protein sequence ID" value="KAH8037380.1"/>
    <property type="molecule type" value="Genomic_DNA"/>
</dbReference>
<feature type="chain" id="PRO_5039931159" description="Secreted protein" evidence="1">
    <location>
        <begin position="20"/>
        <end position="128"/>
    </location>
</feature>
<protein>
    <recommendedName>
        <fullName evidence="4">Secreted protein</fullName>
    </recommendedName>
</protein>
<keyword evidence="1" id="KW-0732">Signal</keyword>
<dbReference type="VEuPathDB" id="VectorBase:LOC119180170"/>
<feature type="signal peptide" evidence="1">
    <location>
        <begin position="1"/>
        <end position="19"/>
    </location>
</feature>
<evidence type="ECO:0000256" key="1">
    <source>
        <dbReference type="SAM" id="SignalP"/>
    </source>
</evidence>
<dbReference type="Proteomes" id="UP000821866">
    <property type="component" value="Chromosome 10"/>
</dbReference>
<reference evidence="2" key="2">
    <citation type="submission" date="2021-09" db="EMBL/GenBank/DDBJ databases">
        <authorList>
            <person name="Jia N."/>
            <person name="Wang J."/>
            <person name="Shi W."/>
            <person name="Du L."/>
            <person name="Sun Y."/>
            <person name="Zhan W."/>
            <person name="Jiang J."/>
            <person name="Wang Q."/>
            <person name="Zhang B."/>
            <person name="Ji P."/>
            <person name="Sakyi L.B."/>
            <person name="Cui X."/>
            <person name="Yuan T."/>
            <person name="Jiang B."/>
            <person name="Yang W."/>
            <person name="Lam T.T.-Y."/>
            <person name="Chang Q."/>
            <person name="Ding S."/>
            <person name="Wang X."/>
            <person name="Zhu J."/>
            <person name="Ruan X."/>
            <person name="Zhao L."/>
            <person name="Wei J."/>
            <person name="Que T."/>
            <person name="Du C."/>
            <person name="Cheng J."/>
            <person name="Dai P."/>
            <person name="Han X."/>
            <person name="Huang E."/>
            <person name="Gao Y."/>
            <person name="Liu J."/>
            <person name="Shao H."/>
            <person name="Ye R."/>
            <person name="Li L."/>
            <person name="Wei W."/>
            <person name="Wang X."/>
            <person name="Wang C."/>
            <person name="Huo Q."/>
            <person name="Li W."/>
            <person name="Guo W."/>
            <person name="Chen H."/>
            <person name="Chen S."/>
            <person name="Zhou L."/>
            <person name="Zhou L."/>
            <person name="Ni X."/>
            <person name="Tian J."/>
            <person name="Zhou Y."/>
            <person name="Sheng Y."/>
            <person name="Liu T."/>
            <person name="Pan Y."/>
            <person name="Xia L."/>
            <person name="Li J."/>
            <person name="Zhao F."/>
            <person name="Cao W."/>
        </authorList>
    </citation>
    <scope>NUCLEOTIDE SEQUENCE</scope>
    <source>
        <strain evidence="2">Rmic-2018</strain>
        <tissue evidence="2">Larvae</tissue>
    </source>
</reference>
<evidence type="ECO:0000313" key="3">
    <source>
        <dbReference type="Proteomes" id="UP000821866"/>
    </source>
</evidence>
<evidence type="ECO:0000313" key="2">
    <source>
        <dbReference type="EMBL" id="KAH8037380.1"/>
    </source>
</evidence>
<evidence type="ECO:0008006" key="4">
    <source>
        <dbReference type="Google" id="ProtNLM"/>
    </source>
</evidence>
<organism evidence="2 3">
    <name type="scientific">Rhipicephalus microplus</name>
    <name type="common">Cattle tick</name>
    <name type="synonym">Boophilus microplus</name>
    <dbReference type="NCBI Taxonomy" id="6941"/>
    <lineage>
        <taxon>Eukaryota</taxon>
        <taxon>Metazoa</taxon>
        <taxon>Ecdysozoa</taxon>
        <taxon>Arthropoda</taxon>
        <taxon>Chelicerata</taxon>
        <taxon>Arachnida</taxon>
        <taxon>Acari</taxon>
        <taxon>Parasitiformes</taxon>
        <taxon>Ixodida</taxon>
        <taxon>Ixodoidea</taxon>
        <taxon>Ixodidae</taxon>
        <taxon>Rhipicephalinae</taxon>
        <taxon>Rhipicephalus</taxon>
        <taxon>Boophilus</taxon>
    </lineage>
</organism>
<dbReference type="AlphaFoldDB" id="A0A9J6ET50"/>
<comment type="caution">
    <text evidence="2">The sequence shown here is derived from an EMBL/GenBank/DDBJ whole genome shotgun (WGS) entry which is preliminary data.</text>
</comment>
<keyword evidence="3" id="KW-1185">Reference proteome</keyword>
<gene>
    <name evidence="2" type="ORF">HPB51_009935</name>
</gene>